<evidence type="ECO:0000259" key="13">
    <source>
        <dbReference type="Pfam" id="PF00593"/>
    </source>
</evidence>
<dbReference type="InterPro" id="IPR036942">
    <property type="entry name" value="Beta-barrel_TonB_sf"/>
</dbReference>
<keyword evidence="5 10" id="KW-0812">Transmembrane</keyword>
<dbReference type="GO" id="GO:0009279">
    <property type="term" value="C:cell outer membrane"/>
    <property type="evidence" value="ECO:0007669"/>
    <property type="project" value="UniProtKB-SubCell"/>
</dbReference>
<protein>
    <recommendedName>
        <fullName evidence="17">TonB-dependent receptor</fullName>
    </recommendedName>
</protein>
<evidence type="ECO:0008006" key="17">
    <source>
        <dbReference type="Google" id="ProtNLM"/>
    </source>
</evidence>
<proteinExistence type="inferred from homology"/>
<dbReference type="Proteomes" id="UP000463939">
    <property type="component" value="Chromosome"/>
</dbReference>
<evidence type="ECO:0000313" key="15">
    <source>
        <dbReference type="EMBL" id="BBP01502.1"/>
    </source>
</evidence>
<dbReference type="InterPro" id="IPR037066">
    <property type="entry name" value="Plug_dom_sf"/>
</dbReference>
<organism evidence="15 16">
    <name type="scientific">Sulfuriferula nivalis</name>
    <dbReference type="NCBI Taxonomy" id="2675298"/>
    <lineage>
        <taxon>Bacteria</taxon>
        <taxon>Pseudomonadati</taxon>
        <taxon>Pseudomonadota</taxon>
        <taxon>Betaproteobacteria</taxon>
        <taxon>Nitrosomonadales</taxon>
        <taxon>Sulfuricellaceae</taxon>
        <taxon>Sulfuriferula</taxon>
    </lineage>
</organism>
<evidence type="ECO:0000256" key="5">
    <source>
        <dbReference type="ARBA" id="ARBA00022692"/>
    </source>
</evidence>
<keyword evidence="7 10" id="KW-0472">Membrane</keyword>
<keyword evidence="4 10" id="KW-1134">Transmembrane beta strand</keyword>
<dbReference type="Pfam" id="PF00593">
    <property type="entry name" value="TonB_dep_Rec_b-barrel"/>
    <property type="match status" value="1"/>
</dbReference>
<evidence type="ECO:0000256" key="1">
    <source>
        <dbReference type="ARBA" id="ARBA00004571"/>
    </source>
</evidence>
<feature type="domain" description="TonB-dependent receptor plug" evidence="14">
    <location>
        <begin position="50"/>
        <end position="159"/>
    </location>
</feature>
<evidence type="ECO:0000256" key="3">
    <source>
        <dbReference type="ARBA" id="ARBA00022448"/>
    </source>
</evidence>
<dbReference type="InterPro" id="IPR039426">
    <property type="entry name" value="TonB-dep_rcpt-like"/>
</dbReference>
<evidence type="ECO:0000256" key="9">
    <source>
        <dbReference type="ARBA" id="ARBA00023237"/>
    </source>
</evidence>
<evidence type="ECO:0000256" key="6">
    <source>
        <dbReference type="ARBA" id="ARBA00023077"/>
    </source>
</evidence>
<dbReference type="PANTHER" id="PTHR30069">
    <property type="entry name" value="TONB-DEPENDENT OUTER MEMBRANE RECEPTOR"/>
    <property type="match status" value="1"/>
</dbReference>
<keyword evidence="8" id="KW-0675">Receptor</keyword>
<keyword evidence="9 10" id="KW-0998">Cell outer membrane</keyword>
<evidence type="ECO:0000256" key="12">
    <source>
        <dbReference type="SAM" id="SignalP"/>
    </source>
</evidence>
<dbReference type="SUPFAM" id="SSF56935">
    <property type="entry name" value="Porins"/>
    <property type="match status" value="1"/>
</dbReference>
<dbReference type="Gene3D" id="2.170.130.10">
    <property type="entry name" value="TonB-dependent receptor, plug domain"/>
    <property type="match status" value="1"/>
</dbReference>
<evidence type="ECO:0000256" key="10">
    <source>
        <dbReference type="PROSITE-ProRule" id="PRU01360"/>
    </source>
</evidence>
<keyword evidence="12" id="KW-0732">Signal</keyword>
<gene>
    <name evidence="15" type="ORF">SFSGTM_22100</name>
</gene>
<evidence type="ECO:0000256" key="11">
    <source>
        <dbReference type="RuleBase" id="RU003357"/>
    </source>
</evidence>
<dbReference type="InterPro" id="IPR000531">
    <property type="entry name" value="Beta-barrel_TonB"/>
</dbReference>
<comment type="similarity">
    <text evidence="2 10 11">Belongs to the TonB-dependent receptor family.</text>
</comment>
<evidence type="ECO:0000256" key="4">
    <source>
        <dbReference type="ARBA" id="ARBA00022452"/>
    </source>
</evidence>
<dbReference type="PROSITE" id="PS52016">
    <property type="entry name" value="TONB_DEPENDENT_REC_3"/>
    <property type="match status" value="1"/>
</dbReference>
<sequence length="643" mass="72985">MRNHRQRHYIAIILTLLTSGYAYAADEPSESDFLQDLPVVLTASRMSQPLAEASNAMTVIDREMIKASGFRNVADLFRLVPGMYVSYFSGTAPIVSYHGTTDDSARRMQVMVDGRSIFMPPIGAVNWADLPLQVGDIERIEVIRGPAAASYGGNSTQGVINIVTRDAGDMQGFEASATKGNGGIGDASIRAGKRGDTLDYRISLGYHSDTGYDANKYEYGDNYDSHKTRLFNFRGNYHPNGVDSVDFQLGYTEGPRGDGSVDNPPDFPHDKHDTENFAQITWLRSLGGGDEFKLQYYHIYQNVFNTLEPVLPLSDSYTNTRDDLEFQHTIHTSLTNRFVWGASVRRDWTWAPSRFLTEQTVNSSTLFASDEWRMTPKWLLNTGALLEDSGLGQMNLSPRVALIYKLAPRHTLRFGVSEAYRNPSVYEERADYYFPPPVDYTFYLATGHLRPERLLSQEIGYLGEFPQYGMTVDVRIYQDQLHDIIYETDLAPKDFRNLFDAQHHGVEVTTKHHWGDHNLLTFNYTFQLMSSNVKLPYASDYSGTMPKHMVSALYSKMWTNHVAFSMGYYQQGRMLSIDRGITDQQQFTRRIDFRVSKQFKFDRAGHQAEVALVVQNLSGDPYIDYTVANQFNRRAFVTTSVAF</sequence>
<dbReference type="KEGG" id="sniv:SFSGTM_22100"/>
<evidence type="ECO:0000259" key="14">
    <source>
        <dbReference type="Pfam" id="PF07715"/>
    </source>
</evidence>
<dbReference type="RefSeq" id="WP_162085272.1">
    <property type="nucleotide sequence ID" value="NZ_AP021881.1"/>
</dbReference>
<evidence type="ECO:0000256" key="2">
    <source>
        <dbReference type="ARBA" id="ARBA00009810"/>
    </source>
</evidence>
<reference evidence="16" key="1">
    <citation type="submission" date="2019-11" db="EMBL/GenBank/DDBJ databases">
        <title>Isolation and characterization of a novel species in the genus Sulfuriferula.</title>
        <authorList>
            <person name="Mochizuki J."/>
            <person name="Kojima H."/>
            <person name="Fukui M."/>
        </authorList>
    </citation>
    <scope>NUCLEOTIDE SEQUENCE [LARGE SCALE GENOMIC DNA]</scope>
    <source>
        <strain evidence="16">SGTM</strain>
    </source>
</reference>
<dbReference type="GO" id="GO:0044718">
    <property type="term" value="P:siderophore transmembrane transport"/>
    <property type="evidence" value="ECO:0007669"/>
    <property type="project" value="TreeGrafter"/>
</dbReference>
<dbReference type="InterPro" id="IPR012910">
    <property type="entry name" value="Plug_dom"/>
</dbReference>
<keyword evidence="6 11" id="KW-0798">TonB box</keyword>
<evidence type="ECO:0000313" key="16">
    <source>
        <dbReference type="Proteomes" id="UP000463939"/>
    </source>
</evidence>
<keyword evidence="16" id="KW-1185">Reference proteome</keyword>
<dbReference type="Gene3D" id="2.40.170.20">
    <property type="entry name" value="TonB-dependent receptor, beta-barrel domain"/>
    <property type="match status" value="1"/>
</dbReference>
<feature type="domain" description="TonB-dependent receptor-like beta-barrel" evidence="13">
    <location>
        <begin position="221"/>
        <end position="617"/>
    </location>
</feature>
<dbReference type="Pfam" id="PF07715">
    <property type="entry name" value="Plug"/>
    <property type="match status" value="1"/>
</dbReference>
<dbReference type="GO" id="GO:0015344">
    <property type="term" value="F:siderophore uptake transmembrane transporter activity"/>
    <property type="evidence" value="ECO:0007669"/>
    <property type="project" value="TreeGrafter"/>
</dbReference>
<keyword evidence="3 10" id="KW-0813">Transport</keyword>
<evidence type="ECO:0000256" key="8">
    <source>
        <dbReference type="ARBA" id="ARBA00023170"/>
    </source>
</evidence>
<feature type="chain" id="PRO_5032764910" description="TonB-dependent receptor" evidence="12">
    <location>
        <begin position="25"/>
        <end position="643"/>
    </location>
</feature>
<feature type="signal peptide" evidence="12">
    <location>
        <begin position="1"/>
        <end position="24"/>
    </location>
</feature>
<dbReference type="EMBL" id="AP021881">
    <property type="protein sequence ID" value="BBP01502.1"/>
    <property type="molecule type" value="Genomic_DNA"/>
</dbReference>
<evidence type="ECO:0000256" key="7">
    <source>
        <dbReference type="ARBA" id="ARBA00023136"/>
    </source>
</evidence>
<accession>A0A809SAC2</accession>
<dbReference type="AlphaFoldDB" id="A0A809SAC2"/>
<name>A0A809SAC2_9PROT</name>
<comment type="subcellular location">
    <subcellularLocation>
        <location evidence="1 10">Cell outer membrane</location>
        <topology evidence="1 10">Multi-pass membrane protein</topology>
    </subcellularLocation>
</comment>
<dbReference type="PANTHER" id="PTHR30069:SF27">
    <property type="entry name" value="BLL4766 PROTEIN"/>
    <property type="match status" value="1"/>
</dbReference>